<dbReference type="RefSeq" id="XP_009540824.1">
    <property type="nucleotide sequence ID" value="XM_009542529.1"/>
</dbReference>
<accession>W4KMC4</accession>
<gene>
    <name evidence="2" type="ORF">HETIRDRAFT_406710</name>
</gene>
<keyword evidence="1" id="KW-1133">Transmembrane helix</keyword>
<dbReference type="KEGG" id="hir:HETIRDRAFT_406710"/>
<keyword evidence="1" id="KW-0472">Membrane</keyword>
<dbReference type="OrthoDB" id="2448307at2759"/>
<dbReference type="PANTHER" id="PTHR34391">
    <property type="entry name" value="UPF0658 GOLGI APPARATUS MEMBRANE PROTEIN C1952.10C-RELATED"/>
    <property type="match status" value="1"/>
</dbReference>
<feature type="transmembrane region" description="Helical" evidence="1">
    <location>
        <begin position="238"/>
        <end position="258"/>
    </location>
</feature>
<dbReference type="eggNOG" id="ENOG502SIXC">
    <property type="taxonomic scope" value="Eukaryota"/>
</dbReference>
<feature type="transmembrane region" description="Helical" evidence="1">
    <location>
        <begin position="185"/>
        <end position="204"/>
    </location>
</feature>
<evidence type="ECO:0000313" key="2">
    <source>
        <dbReference type="EMBL" id="ETW86844.1"/>
    </source>
</evidence>
<dbReference type="AlphaFoldDB" id="W4KMC4"/>
<feature type="transmembrane region" description="Helical" evidence="1">
    <location>
        <begin position="387"/>
        <end position="413"/>
    </location>
</feature>
<evidence type="ECO:0000256" key="1">
    <source>
        <dbReference type="SAM" id="Phobius"/>
    </source>
</evidence>
<feature type="transmembrane region" description="Helical" evidence="1">
    <location>
        <begin position="20"/>
        <end position="42"/>
    </location>
</feature>
<sequence length="504" mass="56458">MGVWSWAKSEVKHLRLRIFLSRFIACYFFLALAHFVGQLILVSITLADDTVVVNTVSGILDDHGIRPGLPLIEGGTLRDCDGAAHLDGTSCTVLAQPPDGRNGPDALFVADYWNSVLVLYNQTDDASDVTFDDSLQVTDQCAMSMGWILDVFHDAKREELATLFFQLWLLVMSMMAVLADSTPHLIAALSGHFMNTAWASFNVYTGVKMKHEYQRFIVAGACNGVDVLGGWWDERLRHSAPILVLNMVATLAMVYLTWKLSTIYHRQSFRSVGAPSNIIRIHRVYLGFVMTLQLASFFTIAATALWISKLTEDAVRRAAENYSLYLAGFIVTVLLNIVWVTSGWLCIRRENRALFWPFLLVGLVVITIWTIMFFSPLYRFVFLTWPFFANMTIVSYVFLVATSVLGIACRFNFGQGLAHYLMVLKSLANDDFTPASFANDPEKVEWPVKFVDIPRFSVMTGEGYTVTPIGPGATAQHLVSLPKADHRRESSVVLDICDDKRDSI</sequence>
<feature type="transmembrane region" description="Helical" evidence="1">
    <location>
        <begin position="354"/>
        <end position="375"/>
    </location>
</feature>
<evidence type="ECO:0000313" key="3">
    <source>
        <dbReference type="Proteomes" id="UP000030671"/>
    </source>
</evidence>
<organism evidence="2 3">
    <name type="scientific">Heterobasidion irregulare (strain TC 32-1)</name>
    <dbReference type="NCBI Taxonomy" id="747525"/>
    <lineage>
        <taxon>Eukaryota</taxon>
        <taxon>Fungi</taxon>
        <taxon>Dikarya</taxon>
        <taxon>Basidiomycota</taxon>
        <taxon>Agaricomycotina</taxon>
        <taxon>Agaricomycetes</taxon>
        <taxon>Russulales</taxon>
        <taxon>Bondarzewiaceae</taxon>
        <taxon>Heterobasidion</taxon>
        <taxon>Heterobasidion annosum species complex</taxon>
    </lineage>
</organism>
<feature type="transmembrane region" description="Helical" evidence="1">
    <location>
        <begin position="322"/>
        <end position="347"/>
    </location>
</feature>
<keyword evidence="1" id="KW-0812">Transmembrane</keyword>
<dbReference type="HOGENOM" id="CLU_021809_3_0_1"/>
<reference evidence="2 3" key="1">
    <citation type="journal article" date="2012" name="New Phytol.">
        <title>Insight into trade-off between wood decay and parasitism from the genome of a fungal forest pathogen.</title>
        <authorList>
            <person name="Olson A."/>
            <person name="Aerts A."/>
            <person name="Asiegbu F."/>
            <person name="Belbahri L."/>
            <person name="Bouzid O."/>
            <person name="Broberg A."/>
            <person name="Canback B."/>
            <person name="Coutinho P.M."/>
            <person name="Cullen D."/>
            <person name="Dalman K."/>
            <person name="Deflorio G."/>
            <person name="van Diepen L.T."/>
            <person name="Dunand C."/>
            <person name="Duplessis S."/>
            <person name="Durling M."/>
            <person name="Gonthier P."/>
            <person name="Grimwood J."/>
            <person name="Fossdal C.G."/>
            <person name="Hansson D."/>
            <person name="Henrissat B."/>
            <person name="Hietala A."/>
            <person name="Himmelstrand K."/>
            <person name="Hoffmeister D."/>
            <person name="Hogberg N."/>
            <person name="James T.Y."/>
            <person name="Karlsson M."/>
            <person name="Kohler A."/>
            <person name="Kues U."/>
            <person name="Lee Y.H."/>
            <person name="Lin Y.C."/>
            <person name="Lind M."/>
            <person name="Lindquist E."/>
            <person name="Lombard V."/>
            <person name="Lucas S."/>
            <person name="Lunden K."/>
            <person name="Morin E."/>
            <person name="Murat C."/>
            <person name="Park J."/>
            <person name="Raffaello T."/>
            <person name="Rouze P."/>
            <person name="Salamov A."/>
            <person name="Schmutz J."/>
            <person name="Solheim H."/>
            <person name="Stahlberg J."/>
            <person name="Velez H."/>
            <person name="de Vries R.P."/>
            <person name="Wiebenga A."/>
            <person name="Woodward S."/>
            <person name="Yakovlev I."/>
            <person name="Garbelotto M."/>
            <person name="Martin F."/>
            <person name="Grigoriev I.V."/>
            <person name="Stenlid J."/>
        </authorList>
    </citation>
    <scope>NUCLEOTIDE SEQUENCE [LARGE SCALE GENOMIC DNA]</scope>
    <source>
        <strain evidence="2 3">TC 32-1</strain>
    </source>
</reference>
<dbReference type="InParanoid" id="W4KMC4"/>
<dbReference type="GO" id="GO:0005794">
    <property type="term" value="C:Golgi apparatus"/>
    <property type="evidence" value="ECO:0007669"/>
    <property type="project" value="TreeGrafter"/>
</dbReference>
<keyword evidence="3" id="KW-1185">Reference proteome</keyword>
<proteinExistence type="predicted"/>
<protein>
    <submittedName>
        <fullName evidence="2">Uncharacterized protein</fullName>
    </submittedName>
</protein>
<feature type="transmembrane region" description="Helical" evidence="1">
    <location>
        <begin position="284"/>
        <end position="307"/>
    </location>
</feature>
<dbReference type="PANTHER" id="PTHR34391:SF2">
    <property type="entry name" value="TRP C-TERMINAL DOMAIN-CONTAINING PROTEIN"/>
    <property type="match status" value="1"/>
</dbReference>
<dbReference type="InterPro" id="IPR040410">
    <property type="entry name" value="UPF0658_Golgi"/>
</dbReference>
<dbReference type="EMBL" id="KI925454">
    <property type="protein sequence ID" value="ETW86844.1"/>
    <property type="molecule type" value="Genomic_DNA"/>
</dbReference>
<name>W4KMC4_HETIT</name>
<dbReference type="GeneID" id="20672540"/>
<dbReference type="Proteomes" id="UP000030671">
    <property type="component" value="Unassembled WGS sequence"/>
</dbReference>
<feature type="transmembrane region" description="Helical" evidence="1">
    <location>
        <begin position="160"/>
        <end position="179"/>
    </location>
</feature>
<feature type="transmembrane region" description="Helical" evidence="1">
    <location>
        <begin position="216"/>
        <end position="232"/>
    </location>
</feature>